<dbReference type="PROSITE" id="PS00022">
    <property type="entry name" value="EGF_1"/>
    <property type="match status" value="1"/>
</dbReference>
<evidence type="ECO:0000259" key="17">
    <source>
        <dbReference type="PROSITE" id="PS01180"/>
    </source>
</evidence>
<dbReference type="AlphaFoldDB" id="A0A0D8Y1U2"/>
<dbReference type="InterPro" id="IPR000742">
    <property type="entry name" value="EGF"/>
</dbReference>
<keyword evidence="2 12" id="KW-0964">Secreted</keyword>
<keyword evidence="10" id="KW-1015">Disulfide bond</keyword>
<organism evidence="19 20">
    <name type="scientific">Dictyocaulus viviparus</name>
    <name type="common">Bovine lungworm</name>
    <dbReference type="NCBI Taxonomy" id="29172"/>
    <lineage>
        <taxon>Eukaryota</taxon>
        <taxon>Metazoa</taxon>
        <taxon>Ecdysozoa</taxon>
        <taxon>Nematoda</taxon>
        <taxon>Chromadorea</taxon>
        <taxon>Rhabditida</taxon>
        <taxon>Rhabditina</taxon>
        <taxon>Rhabditomorpha</taxon>
        <taxon>Strongyloidea</taxon>
        <taxon>Metastrongylidae</taxon>
        <taxon>Dictyocaulus</taxon>
    </lineage>
</organism>
<dbReference type="GO" id="GO:0004222">
    <property type="term" value="F:metalloendopeptidase activity"/>
    <property type="evidence" value="ECO:0007669"/>
    <property type="project" value="UniProtKB-UniRule"/>
</dbReference>
<dbReference type="Proteomes" id="UP000053766">
    <property type="component" value="Unassembled WGS sequence"/>
</dbReference>
<evidence type="ECO:0000256" key="13">
    <source>
        <dbReference type="PROSITE-ProRule" id="PRU00059"/>
    </source>
</evidence>
<evidence type="ECO:0000313" key="19">
    <source>
        <dbReference type="EMBL" id="KJH50655.1"/>
    </source>
</evidence>
<dbReference type="SUPFAM" id="SSF49854">
    <property type="entry name" value="Spermadhesin, CUB domain"/>
    <property type="match status" value="1"/>
</dbReference>
<feature type="active site" evidence="14">
    <location>
        <position position="221"/>
    </location>
</feature>
<feature type="domain" description="CUB" evidence="17">
    <location>
        <begin position="365"/>
        <end position="466"/>
    </location>
</feature>
<feature type="binding site" evidence="14">
    <location>
        <position position="220"/>
    </location>
    <ligand>
        <name>Zn(2+)</name>
        <dbReference type="ChEBI" id="CHEBI:29105"/>
        <note>catalytic</note>
    </ligand>
</feature>
<dbReference type="InterPro" id="IPR017050">
    <property type="entry name" value="Metallopeptidase_nem"/>
</dbReference>
<evidence type="ECO:0000256" key="10">
    <source>
        <dbReference type="ARBA" id="ARBA00023157"/>
    </source>
</evidence>
<dbReference type="SUPFAM" id="SSF55486">
    <property type="entry name" value="Metalloproteases ('zincins'), catalytic domain"/>
    <property type="match status" value="1"/>
</dbReference>
<feature type="binding site" evidence="14">
    <location>
        <position position="224"/>
    </location>
    <ligand>
        <name>Zn(2+)</name>
        <dbReference type="ChEBI" id="CHEBI:29105"/>
        <note>catalytic</note>
    </ligand>
</feature>
<keyword evidence="9 14" id="KW-0482">Metalloprotease</keyword>
<keyword evidence="5 14" id="KW-0479">Metal-binding</keyword>
<keyword evidence="4 14" id="KW-0645">Protease</keyword>
<evidence type="ECO:0000256" key="8">
    <source>
        <dbReference type="ARBA" id="ARBA00022833"/>
    </source>
</evidence>
<dbReference type="InterPro" id="IPR034035">
    <property type="entry name" value="Astacin-like_dom"/>
</dbReference>
<protein>
    <recommendedName>
        <fullName evidence="12">Zinc metalloproteinase</fullName>
    </recommendedName>
</protein>
<keyword evidence="3" id="KW-0245">EGF-like domain</keyword>
<dbReference type="PANTHER" id="PTHR10127">
    <property type="entry name" value="DISCOIDIN, CUB, EGF, LAMININ , AND ZINC METALLOPROTEASE DOMAIN CONTAINING"/>
    <property type="match status" value="1"/>
</dbReference>
<comment type="cofactor">
    <cofactor evidence="14 15">
        <name>Zn(2+)</name>
        <dbReference type="ChEBI" id="CHEBI:29105"/>
    </cofactor>
    <text evidence="14 15">Binds 1 zinc ion per subunit.</text>
</comment>
<dbReference type="GO" id="GO:0005576">
    <property type="term" value="C:extracellular region"/>
    <property type="evidence" value="ECO:0007669"/>
    <property type="project" value="UniProtKB-SubCell"/>
</dbReference>
<dbReference type="InterPro" id="IPR035914">
    <property type="entry name" value="Sperma_CUB_dom_sf"/>
</dbReference>
<name>A0A0D8Y1U2_DICVI</name>
<dbReference type="InterPro" id="IPR001506">
    <property type="entry name" value="Peptidase_M12A"/>
</dbReference>
<keyword evidence="20" id="KW-1185">Reference proteome</keyword>
<feature type="binding site" evidence="14">
    <location>
        <position position="230"/>
    </location>
    <ligand>
        <name>Zn(2+)</name>
        <dbReference type="ChEBI" id="CHEBI:29105"/>
        <note>catalytic</note>
    </ligand>
</feature>
<dbReference type="EMBL" id="KN716200">
    <property type="protein sequence ID" value="KJH50655.1"/>
    <property type="molecule type" value="Genomic_DNA"/>
</dbReference>
<evidence type="ECO:0000256" key="4">
    <source>
        <dbReference type="ARBA" id="ARBA00022670"/>
    </source>
</evidence>
<evidence type="ECO:0000313" key="20">
    <source>
        <dbReference type="Proteomes" id="UP000053766"/>
    </source>
</evidence>
<evidence type="ECO:0000256" key="5">
    <source>
        <dbReference type="ARBA" id="ARBA00022723"/>
    </source>
</evidence>
<gene>
    <name evidence="19" type="ORF">DICVIV_03175</name>
</gene>
<dbReference type="PROSITE" id="PS01180">
    <property type="entry name" value="CUB"/>
    <property type="match status" value="1"/>
</dbReference>
<dbReference type="Gene3D" id="3.40.390.10">
    <property type="entry name" value="Collagenase (Catalytic Domain)"/>
    <property type="match status" value="1"/>
</dbReference>
<feature type="signal peptide" evidence="16">
    <location>
        <begin position="1"/>
        <end position="15"/>
    </location>
</feature>
<proteinExistence type="predicted"/>
<dbReference type="PIRSF" id="PIRSF036365">
    <property type="entry name" value="Astacin_nematoda"/>
    <property type="match status" value="1"/>
</dbReference>
<dbReference type="Pfam" id="PF01400">
    <property type="entry name" value="Astacin"/>
    <property type="match status" value="1"/>
</dbReference>
<feature type="domain" description="Peptidase M12A" evidence="18">
    <location>
        <begin position="116"/>
        <end position="323"/>
    </location>
</feature>
<dbReference type="InterPro" id="IPR024079">
    <property type="entry name" value="MetalloPept_cat_dom_sf"/>
</dbReference>
<evidence type="ECO:0000256" key="1">
    <source>
        <dbReference type="ARBA" id="ARBA00004613"/>
    </source>
</evidence>
<dbReference type="MEROPS" id="M12.310"/>
<reference evidence="20" key="2">
    <citation type="journal article" date="2016" name="Sci. Rep.">
        <title>Dictyocaulus viviparus genome, variome and transcriptome elucidate lungworm biology and support future intervention.</title>
        <authorList>
            <person name="McNulty S.N."/>
            <person name="Strube C."/>
            <person name="Rosa B.A."/>
            <person name="Martin J.C."/>
            <person name="Tyagi R."/>
            <person name="Choi Y.J."/>
            <person name="Wang Q."/>
            <person name="Hallsworth Pepin K."/>
            <person name="Zhang X."/>
            <person name="Ozersky P."/>
            <person name="Wilson R.K."/>
            <person name="Sternberg P.W."/>
            <person name="Gasser R.B."/>
            <person name="Mitreva M."/>
        </authorList>
    </citation>
    <scope>NUCLEOTIDE SEQUENCE [LARGE SCALE GENOMIC DNA]</scope>
    <source>
        <strain evidence="20">HannoverDv2000</strain>
    </source>
</reference>
<sequence length="554" mass="62238">MSILLVAFLTGLASAETQHEPHLEVTQVPTQKSFNEKLTEGSELLKNVPNVDDTKEFLEKLHSMENEIRKELILSPERKDELVLGMKDYVDVREDQANSLGETILEVNKHSKVDTALFQGDIILTKQQAAEIIEDIHENHDNRTKRQAFRGKTNAARRVFVKAAALWAWDTCINFGESYPAADKILVIESVGCWSHIGRIGGTQALSLGAGCESVGTAAHEIGHALGLFHTQSRYDRDDFITIDLFNLQVGWDTQFVKQTQETNYNYNITYDYGSVMHYGAASVAANGQPCMVPRDIKYTQTLGSPFISFYEKLMINLHYNCTDICKDSKTSCYNGGFPHPRQCSRCICPSGYGGELCDEKPSGCGTIVEATDSYQILNDTIGRWNFNPQDDNDEFYKCFYWIQGPPGSTIEVVFDNYTENLAYDGCVFAGVEIKTLADKRLTGYRFCSSKYSGTTLISTHNIVPIITWSRVYRANTILRYRLSSPGTNTKKSTSKAAEPERRTTLSVIQSSTNPVTHCNDRILCEILVNLNMCHRAELSDELKERVCPGFCRK</sequence>
<evidence type="ECO:0000256" key="2">
    <source>
        <dbReference type="ARBA" id="ARBA00022525"/>
    </source>
</evidence>
<keyword evidence="7 14" id="KW-0378">Hydrolase</keyword>
<dbReference type="PROSITE" id="PS01186">
    <property type="entry name" value="EGF_2"/>
    <property type="match status" value="1"/>
</dbReference>
<evidence type="ECO:0000256" key="16">
    <source>
        <dbReference type="SAM" id="SignalP"/>
    </source>
</evidence>
<dbReference type="PRINTS" id="PR00480">
    <property type="entry name" value="ASTACIN"/>
</dbReference>
<dbReference type="GO" id="GO:0008270">
    <property type="term" value="F:zinc ion binding"/>
    <property type="evidence" value="ECO:0007669"/>
    <property type="project" value="UniProtKB-UniRule"/>
</dbReference>
<dbReference type="PROSITE" id="PS51864">
    <property type="entry name" value="ASTACIN"/>
    <property type="match status" value="1"/>
</dbReference>
<comment type="caution">
    <text evidence="13">Lacks conserved residue(s) required for the propagation of feature annotation.</text>
</comment>
<dbReference type="OrthoDB" id="5829157at2759"/>
<dbReference type="PANTHER" id="PTHR10127:SF793">
    <property type="entry name" value="ZINC METALLOPROTEINASE NAS-31"/>
    <property type="match status" value="1"/>
</dbReference>
<evidence type="ECO:0000259" key="18">
    <source>
        <dbReference type="PROSITE" id="PS51864"/>
    </source>
</evidence>
<reference evidence="19 20" key="1">
    <citation type="submission" date="2013-11" db="EMBL/GenBank/DDBJ databases">
        <title>Draft genome of the bovine lungworm Dictyocaulus viviparus.</title>
        <authorList>
            <person name="Mitreva M."/>
        </authorList>
    </citation>
    <scope>NUCLEOTIDE SEQUENCE [LARGE SCALE GENOMIC DNA]</scope>
    <source>
        <strain evidence="19 20">HannoverDv2000</strain>
    </source>
</reference>
<keyword evidence="6 16" id="KW-0732">Signal</keyword>
<evidence type="ECO:0000256" key="12">
    <source>
        <dbReference type="PIRNR" id="PIRNR036365"/>
    </source>
</evidence>
<feature type="chain" id="PRO_5012836559" description="Zinc metalloproteinase" evidence="16">
    <location>
        <begin position="16"/>
        <end position="554"/>
    </location>
</feature>
<evidence type="ECO:0000256" key="15">
    <source>
        <dbReference type="RuleBase" id="RU361183"/>
    </source>
</evidence>
<evidence type="ECO:0000256" key="9">
    <source>
        <dbReference type="ARBA" id="ARBA00023049"/>
    </source>
</evidence>
<dbReference type="InterPro" id="IPR006026">
    <property type="entry name" value="Peptidase_Metallo"/>
</dbReference>
<evidence type="ECO:0000256" key="3">
    <source>
        <dbReference type="ARBA" id="ARBA00022536"/>
    </source>
</evidence>
<evidence type="ECO:0000256" key="7">
    <source>
        <dbReference type="ARBA" id="ARBA00022801"/>
    </source>
</evidence>
<comment type="subcellular location">
    <subcellularLocation>
        <location evidence="1 12">Secreted</location>
    </subcellularLocation>
</comment>
<keyword evidence="8 14" id="KW-0862">Zinc</keyword>
<accession>A0A0D8Y1U2</accession>
<evidence type="ECO:0000256" key="14">
    <source>
        <dbReference type="PROSITE-ProRule" id="PRU01211"/>
    </source>
</evidence>
<dbReference type="GO" id="GO:0018996">
    <property type="term" value="P:molting cycle, collagen and cuticulin-based cuticle"/>
    <property type="evidence" value="ECO:0007669"/>
    <property type="project" value="InterPro"/>
</dbReference>
<dbReference type="SMART" id="SM00235">
    <property type="entry name" value="ZnMc"/>
    <property type="match status" value="1"/>
</dbReference>
<dbReference type="InterPro" id="IPR000859">
    <property type="entry name" value="CUB_dom"/>
</dbReference>
<evidence type="ECO:0000256" key="6">
    <source>
        <dbReference type="ARBA" id="ARBA00022729"/>
    </source>
</evidence>
<keyword evidence="11" id="KW-0325">Glycoprotein</keyword>
<dbReference type="GO" id="GO:0006508">
    <property type="term" value="P:proteolysis"/>
    <property type="evidence" value="ECO:0007669"/>
    <property type="project" value="UniProtKB-KW"/>
</dbReference>
<evidence type="ECO:0000256" key="11">
    <source>
        <dbReference type="ARBA" id="ARBA00023180"/>
    </source>
</evidence>
<dbReference type="CDD" id="cd04280">
    <property type="entry name" value="ZnMc_astacin_like"/>
    <property type="match status" value="1"/>
</dbReference>